<dbReference type="Gene3D" id="1.20.1600.10">
    <property type="entry name" value="Outer membrane efflux proteins (OEP)"/>
    <property type="match status" value="1"/>
</dbReference>
<evidence type="ECO:0000313" key="12">
    <source>
        <dbReference type="Proteomes" id="UP000198500"/>
    </source>
</evidence>
<dbReference type="PANTHER" id="PTHR30026:SF22">
    <property type="entry name" value="OUTER MEMBRANE EFFLUX PROTEIN"/>
    <property type="match status" value="1"/>
</dbReference>
<feature type="compositionally biased region" description="Basic and acidic residues" evidence="9">
    <location>
        <begin position="616"/>
        <end position="627"/>
    </location>
</feature>
<name>A0A1H3HB08_9GAMM</name>
<dbReference type="SUPFAM" id="SSF56954">
    <property type="entry name" value="Outer membrane efflux proteins (OEP)"/>
    <property type="match status" value="1"/>
</dbReference>
<dbReference type="Pfam" id="PF00691">
    <property type="entry name" value="OmpA"/>
    <property type="match status" value="1"/>
</dbReference>
<evidence type="ECO:0000256" key="1">
    <source>
        <dbReference type="ARBA" id="ARBA00004442"/>
    </source>
</evidence>
<dbReference type="Proteomes" id="UP000198500">
    <property type="component" value="Unassembled WGS sequence"/>
</dbReference>
<dbReference type="GO" id="GO:0009279">
    <property type="term" value="C:cell outer membrane"/>
    <property type="evidence" value="ECO:0007669"/>
    <property type="project" value="UniProtKB-SubCell"/>
</dbReference>
<dbReference type="InterPro" id="IPR051906">
    <property type="entry name" value="TolC-like"/>
</dbReference>
<evidence type="ECO:0000259" key="10">
    <source>
        <dbReference type="PROSITE" id="PS51123"/>
    </source>
</evidence>
<keyword evidence="7" id="KW-0998">Cell outer membrane</keyword>
<accession>A0A1H3HB08</accession>
<comment type="subcellular location">
    <subcellularLocation>
        <location evidence="1">Cell outer membrane</location>
    </subcellularLocation>
</comment>
<evidence type="ECO:0000256" key="5">
    <source>
        <dbReference type="ARBA" id="ARBA00022692"/>
    </source>
</evidence>
<feature type="region of interest" description="Disordered" evidence="9">
    <location>
        <begin position="600"/>
        <end position="634"/>
    </location>
</feature>
<reference evidence="11 12" key="1">
    <citation type="submission" date="2016-10" db="EMBL/GenBank/DDBJ databases">
        <authorList>
            <person name="de Groot N.N."/>
        </authorList>
    </citation>
    <scope>NUCLEOTIDE SEQUENCE [LARGE SCALE GENOMIC DNA]</scope>
    <source>
        <strain evidence="11 12">DSM 19219</strain>
    </source>
</reference>
<evidence type="ECO:0000256" key="6">
    <source>
        <dbReference type="ARBA" id="ARBA00023136"/>
    </source>
</evidence>
<dbReference type="NCBIfam" id="TIGR01844">
    <property type="entry name" value="type_I_sec_TolC"/>
    <property type="match status" value="1"/>
</dbReference>
<dbReference type="InterPro" id="IPR036737">
    <property type="entry name" value="OmpA-like_sf"/>
</dbReference>
<evidence type="ECO:0000256" key="3">
    <source>
        <dbReference type="ARBA" id="ARBA00022448"/>
    </source>
</evidence>
<dbReference type="PANTHER" id="PTHR30026">
    <property type="entry name" value="OUTER MEMBRANE PROTEIN TOLC"/>
    <property type="match status" value="1"/>
</dbReference>
<dbReference type="InterPro" id="IPR006665">
    <property type="entry name" value="OmpA-like"/>
</dbReference>
<dbReference type="SUPFAM" id="SSF103088">
    <property type="entry name" value="OmpA-like"/>
    <property type="match status" value="1"/>
</dbReference>
<evidence type="ECO:0000256" key="8">
    <source>
        <dbReference type="PROSITE-ProRule" id="PRU00473"/>
    </source>
</evidence>
<dbReference type="STRING" id="574349.SAMN05443545_11181"/>
<dbReference type="InterPro" id="IPR006664">
    <property type="entry name" value="OMP_bac"/>
</dbReference>
<keyword evidence="4" id="KW-1134">Transmembrane beta strand</keyword>
<dbReference type="RefSeq" id="WP_244889969.1">
    <property type="nucleotide sequence ID" value="NZ_FNNI01000011.1"/>
</dbReference>
<dbReference type="Gene3D" id="3.30.1330.60">
    <property type="entry name" value="OmpA-like domain"/>
    <property type="match status" value="1"/>
</dbReference>
<keyword evidence="6 8" id="KW-0472">Membrane</keyword>
<keyword evidence="3" id="KW-0813">Transport</keyword>
<dbReference type="GO" id="GO:0015288">
    <property type="term" value="F:porin activity"/>
    <property type="evidence" value="ECO:0007669"/>
    <property type="project" value="TreeGrafter"/>
</dbReference>
<evidence type="ECO:0000256" key="2">
    <source>
        <dbReference type="ARBA" id="ARBA00007613"/>
    </source>
</evidence>
<comment type="similarity">
    <text evidence="2">Belongs to the outer membrane factor (OMF) (TC 1.B.17) family.</text>
</comment>
<dbReference type="Pfam" id="PF02321">
    <property type="entry name" value="OEP"/>
    <property type="match status" value="2"/>
</dbReference>
<dbReference type="CDD" id="cd07185">
    <property type="entry name" value="OmpA_C-like"/>
    <property type="match status" value="1"/>
</dbReference>
<evidence type="ECO:0000256" key="7">
    <source>
        <dbReference type="ARBA" id="ARBA00023237"/>
    </source>
</evidence>
<dbReference type="InterPro" id="IPR006690">
    <property type="entry name" value="OMPA-like_CS"/>
</dbReference>
<evidence type="ECO:0000256" key="4">
    <source>
        <dbReference type="ARBA" id="ARBA00022452"/>
    </source>
</evidence>
<dbReference type="PROSITE" id="PS01068">
    <property type="entry name" value="OMPA_1"/>
    <property type="match status" value="1"/>
</dbReference>
<evidence type="ECO:0000256" key="9">
    <source>
        <dbReference type="SAM" id="MobiDB-lite"/>
    </source>
</evidence>
<protein>
    <submittedName>
        <fullName evidence="11">Outer membrane protein, adhesin transport system</fullName>
    </submittedName>
</protein>
<dbReference type="PROSITE" id="PS51123">
    <property type="entry name" value="OMPA_2"/>
    <property type="match status" value="1"/>
</dbReference>
<keyword evidence="5" id="KW-0812">Transmembrane</keyword>
<dbReference type="GO" id="GO:1990281">
    <property type="term" value="C:efflux pump complex"/>
    <property type="evidence" value="ECO:0007669"/>
    <property type="project" value="TreeGrafter"/>
</dbReference>
<dbReference type="GO" id="GO:0015562">
    <property type="term" value="F:efflux transmembrane transporter activity"/>
    <property type="evidence" value="ECO:0007669"/>
    <property type="project" value="InterPro"/>
</dbReference>
<dbReference type="InterPro" id="IPR003423">
    <property type="entry name" value="OMP_efflux"/>
</dbReference>
<organism evidence="11 12">
    <name type="scientific">Aidingimonas halophila</name>
    <dbReference type="NCBI Taxonomy" id="574349"/>
    <lineage>
        <taxon>Bacteria</taxon>
        <taxon>Pseudomonadati</taxon>
        <taxon>Pseudomonadota</taxon>
        <taxon>Gammaproteobacteria</taxon>
        <taxon>Oceanospirillales</taxon>
        <taxon>Halomonadaceae</taxon>
        <taxon>Aidingimonas</taxon>
    </lineage>
</organism>
<dbReference type="PRINTS" id="PR01021">
    <property type="entry name" value="OMPADOMAIN"/>
</dbReference>
<feature type="domain" description="OmpA-like" evidence="10">
    <location>
        <begin position="515"/>
        <end position="633"/>
    </location>
</feature>
<gene>
    <name evidence="11" type="ORF">SAMN05443545_11181</name>
</gene>
<keyword evidence="12" id="KW-1185">Reference proteome</keyword>
<dbReference type="InterPro" id="IPR010130">
    <property type="entry name" value="T1SS_OMP_TolC"/>
</dbReference>
<sequence>MKPLAHAVREASHRLINGSVGMPNRSTGAWLLAGMLVVSSSAAMGQQNPLERMSSSGEGTLSEAVQRAVGNNPEVQEAWNAFQGSEYDVDEAQGGYLPSIDVTGGVGRESRENDGRGSYETDFAEITLTQMIYDGFATRSEVERLNRAKLVSYYEVRDVSETVAQEVFAAYQDVMRYRELVRLAQDNYRQHLEVYEQIEQRAQSGAGRRVDLEQISGRLSLAESNLMTEASNLHDVSARYQRLVGELPPESLAPAPELNDKLPPSVTEAVELAFEGNPGFHAAIENIESARAEREGTKSAFQPRLEFRATAGTNNQTDVTGRYDQNSAELVASMNLYNGGSDLASYRRGGEQIEQAMDLRDKECVGLRQTTQIAYNDTQRLREQREYLNEHRQSIDRVRGAYQQQFDIGERTLLDVLDSENEYFDASRAYVNAQYDAAIADSEVLASMGQLLTALDVAREDMPSLGELGSEGVDMDPDSVCPSQGPGGFTLEDLIGDMNGPEQPVESTQASTAPTQEPDVTMSADALFETGSAWLNPNVRSELDELAADIRQRDDLQRVFIAGHADNTGSDAVNDPLSQARADSVAEYLAEQGVSQELLQTRGYGSQDPVASNDTADGRSRNRRVEVTLEGLNS</sequence>
<dbReference type="EMBL" id="FNNI01000011">
    <property type="protein sequence ID" value="SDY12686.1"/>
    <property type="molecule type" value="Genomic_DNA"/>
</dbReference>
<evidence type="ECO:0000313" key="11">
    <source>
        <dbReference type="EMBL" id="SDY12686.1"/>
    </source>
</evidence>
<dbReference type="AlphaFoldDB" id="A0A1H3HB08"/>
<proteinExistence type="inferred from homology"/>